<evidence type="ECO:0000256" key="5">
    <source>
        <dbReference type="SAM" id="SignalP"/>
    </source>
</evidence>
<dbReference type="SMART" id="SM00499">
    <property type="entry name" value="AAI"/>
    <property type="match status" value="1"/>
</dbReference>
<dbReference type="Proteomes" id="UP000236161">
    <property type="component" value="Unassembled WGS sequence"/>
</dbReference>
<dbReference type="SUPFAM" id="SSF47699">
    <property type="entry name" value="Bifunctional inhibitor/lipid-transfer protein/seed storage 2S albumin"/>
    <property type="match status" value="1"/>
</dbReference>
<dbReference type="FunFam" id="1.10.110.10:FF:000002">
    <property type="entry name" value="Non-specific lipid-transfer protein"/>
    <property type="match status" value="1"/>
</dbReference>
<feature type="chain" id="PRO_5014148547" description="Non-specific lipid-transfer protein" evidence="5">
    <location>
        <begin position="29"/>
        <end position="117"/>
    </location>
</feature>
<evidence type="ECO:0000256" key="4">
    <source>
        <dbReference type="RuleBase" id="RU000628"/>
    </source>
</evidence>
<dbReference type="EMBL" id="KZ451961">
    <property type="protein sequence ID" value="PKA57628.1"/>
    <property type="molecule type" value="Genomic_DNA"/>
</dbReference>
<comment type="similarity">
    <text evidence="1 4">Belongs to the plant LTP family.</text>
</comment>
<evidence type="ECO:0000256" key="1">
    <source>
        <dbReference type="ARBA" id="ARBA00009748"/>
    </source>
</evidence>
<keyword evidence="4" id="KW-0446">Lipid-binding</keyword>
<dbReference type="Gene3D" id="1.10.110.10">
    <property type="entry name" value="Plant lipid-transfer and hydrophobic proteins"/>
    <property type="match status" value="1"/>
</dbReference>
<dbReference type="GO" id="GO:0006869">
    <property type="term" value="P:lipid transport"/>
    <property type="evidence" value="ECO:0007669"/>
    <property type="project" value="InterPro"/>
</dbReference>
<evidence type="ECO:0000256" key="2">
    <source>
        <dbReference type="ARBA" id="ARBA00022448"/>
    </source>
</evidence>
<dbReference type="OrthoDB" id="770678at2759"/>
<dbReference type="InterPro" id="IPR016140">
    <property type="entry name" value="Bifunc_inhib/LTP/seed_store"/>
</dbReference>
<evidence type="ECO:0000313" key="8">
    <source>
        <dbReference type="Proteomes" id="UP000236161"/>
    </source>
</evidence>
<proteinExistence type="inferred from homology"/>
<sequence>MGRSAAPTAAAFLLAVLLLAGGAREAASITCGQVASTLAPCIPYLRGSGPANSACCNGVRSLNAAAQTTADRQTACNCLKTLSASISGLNLGLAAGLPGKCGVNVPYRISPSTDCSR</sequence>
<dbReference type="InterPro" id="IPR000528">
    <property type="entry name" value="Plant_nsLTP"/>
</dbReference>
<keyword evidence="5" id="KW-0732">Signal</keyword>
<feature type="domain" description="Bifunctional inhibitor/plant lipid transfer protein/seed storage helical" evidence="6">
    <location>
        <begin position="31"/>
        <end position="115"/>
    </location>
</feature>
<accession>A0A2I0AQ16</accession>
<keyword evidence="8" id="KW-1185">Reference proteome</keyword>
<dbReference type="InterPro" id="IPR036312">
    <property type="entry name" value="Bifun_inhib/LTP/seed_sf"/>
</dbReference>
<dbReference type="GO" id="GO:0008289">
    <property type="term" value="F:lipid binding"/>
    <property type="evidence" value="ECO:0007669"/>
    <property type="project" value="UniProtKB-KW"/>
</dbReference>
<protein>
    <recommendedName>
        <fullName evidence="4">Non-specific lipid-transfer protein</fullName>
    </recommendedName>
</protein>
<dbReference type="AlphaFoldDB" id="A0A2I0AQ16"/>
<keyword evidence="2 4" id="KW-0813">Transport</keyword>
<dbReference type="PRINTS" id="PR00382">
    <property type="entry name" value="LIPIDTRNSFER"/>
</dbReference>
<organism evidence="7 8">
    <name type="scientific">Apostasia shenzhenica</name>
    <dbReference type="NCBI Taxonomy" id="1088818"/>
    <lineage>
        <taxon>Eukaryota</taxon>
        <taxon>Viridiplantae</taxon>
        <taxon>Streptophyta</taxon>
        <taxon>Embryophyta</taxon>
        <taxon>Tracheophyta</taxon>
        <taxon>Spermatophyta</taxon>
        <taxon>Magnoliopsida</taxon>
        <taxon>Liliopsida</taxon>
        <taxon>Asparagales</taxon>
        <taxon>Orchidaceae</taxon>
        <taxon>Apostasioideae</taxon>
        <taxon>Apostasia</taxon>
    </lineage>
</organism>
<comment type="function">
    <text evidence="4">Plant non-specific lipid-transfer proteins transfer phospholipids as well as galactolipids across membranes. May play a role in wax or cutin deposition in the cell walls of expanding epidermal cells and certain secretory tissues.</text>
</comment>
<evidence type="ECO:0000259" key="6">
    <source>
        <dbReference type="SMART" id="SM00499"/>
    </source>
</evidence>
<reference evidence="7 8" key="1">
    <citation type="journal article" date="2017" name="Nature">
        <title>The Apostasia genome and the evolution of orchids.</title>
        <authorList>
            <person name="Zhang G.Q."/>
            <person name="Liu K.W."/>
            <person name="Li Z."/>
            <person name="Lohaus R."/>
            <person name="Hsiao Y.Y."/>
            <person name="Niu S.C."/>
            <person name="Wang J.Y."/>
            <person name="Lin Y.C."/>
            <person name="Xu Q."/>
            <person name="Chen L.J."/>
            <person name="Yoshida K."/>
            <person name="Fujiwara S."/>
            <person name="Wang Z.W."/>
            <person name="Zhang Y.Q."/>
            <person name="Mitsuda N."/>
            <person name="Wang M."/>
            <person name="Liu G.H."/>
            <person name="Pecoraro L."/>
            <person name="Huang H.X."/>
            <person name="Xiao X.J."/>
            <person name="Lin M."/>
            <person name="Wu X.Y."/>
            <person name="Wu W.L."/>
            <person name="Chen Y.Y."/>
            <person name="Chang S.B."/>
            <person name="Sakamoto S."/>
            <person name="Ohme-Takagi M."/>
            <person name="Yagi M."/>
            <person name="Zeng S.J."/>
            <person name="Shen C.Y."/>
            <person name="Yeh C.M."/>
            <person name="Luo Y.B."/>
            <person name="Tsai W.C."/>
            <person name="Van de Peer Y."/>
            <person name="Liu Z.J."/>
        </authorList>
    </citation>
    <scope>NUCLEOTIDE SEQUENCE [LARGE SCALE GENOMIC DNA]</scope>
    <source>
        <strain evidence="8">cv. Shenzhen</strain>
        <tissue evidence="7">Stem</tissue>
    </source>
</reference>
<gene>
    <name evidence="7" type="ORF">AXF42_Ash016674</name>
</gene>
<dbReference type="Pfam" id="PF00234">
    <property type="entry name" value="Tryp_alpha_amyl"/>
    <property type="match status" value="1"/>
</dbReference>
<dbReference type="STRING" id="1088818.A0A2I0AQ16"/>
<evidence type="ECO:0000256" key="3">
    <source>
        <dbReference type="ARBA" id="ARBA00023157"/>
    </source>
</evidence>
<name>A0A2I0AQ16_9ASPA</name>
<feature type="signal peptide" evidence="5">
    <location>
        <begin position="1"/>
        <end position="28"/>
    </location>
</feature>
<dbReference type="CDD" id="cd01960">
    <property type="entry name" value="nsLTP1"/>
    <property type="match status" value="1"/>
</dbReference>
<keyword evidence="3" id="KW-1015">Disulfide bond</keyword>
<dbReference type="PANTHER" id="PTHR33076">
    <property type="entry name" value="NON-SPECIFIC LIPID-TRANSFER PROTEIN 2-RELATED"/>
    <property type="match status" value="1"/>
</dbReference>
<evidence type="ECO:0000313" key="7">
    <source>
        <dbReference type="EMBL" id="PKA57628.1"/>
    </source>
</evidence>